<dbReference type="AlphaFoldDB" id="A0A8C7YB67"/>
<organism evidence="2 3">
    <name type="scientific">Oryzias sinensis</name>
    <name type="common">Chinese medaka</name>
    <dbReference type="NCBI Taxonomy" id="183150"/>
    <lineage>
        <taxon>Eukaryota</taxon>
        <taxon>Metazoa</taxon>
        <taxon>Chordata</taxon>
        <taxon>Craniata</taxon>
        <taxon>Vertebrata</taxon>
        <taxon>Euteleostomi</taxon>
        <taxon>Actinopterygii</taxon>
        <taxon>Neopterygii</taxon>
        <taxon>Teleostei</taxon>
        <taxon>Neoteleostei</taxon>
        <taxon>Acanthomorphata</taxon>
        <taxon>Ovalentaria</taxon>
        <taxon>Atherinomorphae</taxon>
        <taxon>Beloniformes</taxon>
        <taxon>Adrianichthyidae</taxon>
        <taxon>Oryziinae</taxon>
        <taxon>Oryzias</taxon>
    </lineage>
</organism>
<name>A0A8C7YB67_9TELE</name>
<accession>A0A8C7YB67</accession>
<dbReference type="Ensembl" id="ENSOSIT00000025281.1">
    <property type="protein sequence ID" value="ENSOSIP00000023939.1"/>
    <property type="gene ID" value="ENSOSIG00000012592.1"/>
</dbReference>
<protein>
    <submittedName>
        <fullName evidence="2">Uncharacterized protein</fullName>
    </submittedName>
</protein>
<evidence type="ECO:0000313" key="2">
    <source>
        <dbReference type="Ensembl" id="ENSOSIP00000023939.1"/>
    </source>
</evidence>
<feature type="transmembrane region" description="Helical" evidence="1">
    <location>
        <begin position="52"/>
        <end position="73"/>
    </location>
</feature>
<evidence type="ECO:0000256" key="1">
    <source>
        <dbReference type="SAM" id="Phobius"/>
    </source>
</evidence>
<dbReference type="Proteomes" id="UP000694383">
    <property type="component" value="Unplaced"/>
</dbReference>
<keyword evidence="1" id="KW-0812">Transmembrane</keyword>
<sequence>GLCFRVPPTRAPQLQTRPLRTFTLLSSSRPLALKAPRQSQNMIENTAYAKKMVLRLAGLMGLGGAVSIVYIFGECCQSKSELFSVMSFTNATTCRIPLPAPRFGLFLKNTLQRNFDSKPAEQCLKYIN</sequence>
<evidence type="ECO:0000313" key="3">
    <source>
        <dbReference type="Proteomes" id="UP000694383"/>
    </source>
</evidence>
<reference evidence="2" key="1">
    <citation type="submission" date="2025-08" db="UniProtKB">
        <authorList>
            <consortium name="Ensembl"/>
        </authorList>
    </citation>
    <scope>IDENTIFICATION</scope>
</reference>
<keyword evidence="1" id="KW-0472">Membrane</keyword>
<keyword evidence="3" id="KW-1185">Reference proteome</keyword>
<proteinExistence type="predicted"/>
<dbReference type="GeneTree" id="ENSGT00940000179493"/>
<reference evidence="2" key="2">
    <citation type="submission" date="2025-09" db="UniProtKB">
        <authorList>
            <consortium name="Ensembl"/>
        </authorList>
    </citation>
    <scope>IDENTIFICATION</scope>
</reference>
<keyword evidence="1" id="KW-1133">Transmembrane helix</keyword>